<accession>A0AAD8H7G6</accession>
<dbReference type="CDD" id="cd09076">
    <property type="entry name" value="L1-EN"/>
    <property type="match status" value="1"/>
</dbReference>
<dbReference type="EMBL" id="JAUIZM010000010">
    <property type="protein sequence ID" value="KAK1361791.1"/>
    <property type="molecule type" value="Genomic_DNA"/>
</dbReference>
<dbReference type="PANTHER" id="PTHR23227:SF67">
    <property type="entry name" value="CRANIOFACIAL DEVELOPMENT PROTEIN 2-LIKE"/>
    <property type="match status" value="1"/>
</dbReference>
<reference evidence="2" key="1">
    <citation type="submission" date="2023-02" db="EMBL/GenBank/DDBJ databases">
        <title>Genome of toxic invasive species Heracleum sosnowskyi carries increased number of genes despite the absence of recent whole-genome duplications.</title>
        <authorList>
            <person name="Schelkunov M."/>
            <person name="Shtratnikova V."/>
            <person name="Makarenko M."/>
            <person name="Klepikova A."/>
            <person name="Omelchenko D."/>
            <person name="Novikova G."/>
            <person name="Obukhova E."/>
            <person name="Bogdanov V."/>
            <person name="Penin A."/>
            <person name="Logacheva M."/>
        </authorList>
    </citation>
    <scope>NUCLEOTIDE SEQUENCE</scope>
    <source>
        <strain evidence="2">Hsosn_3</strain>
        <tissue evidence="2">Leaf</tissue>
    </source>
</reference>
<dbReference type="InterPro" id="IPR027124">
    <property type="entry name" value="Swc5/CFDP1/2"/>
</dbReference>
<proteinExistence type="predicted"/>
<sequence>MAASSSSVSGSKNRCGHREAIYFSFRIGTLNIGTLTGKFLELVDMLKKRHVDVVCIQETKWKGDKTKEANGFKLWYSGVVNTKNGVGIMLNTQMKDNVVEVNRIIDRVMMIKLILNAEVVNIVSAYVPHIGLSDVEKKHFWDCLDDLVRLIPSDQILYMGGDFNGHIGKQCDGYVGTHGGFGFGTRNEGGCALLEFALANEFVTVNYFFF</sequence>
<dbReference type="Gene3D" id="3.60.10.10">
    <property type="entry name" value="Endonuclease/exonuclease/phosphatase"/>
    <property type="match status" value="1"/>
</dbReference>
<dbReference type="InterPro" id="IPR005135">
    <property type="entry name" value="Endo/exonuclease/phosphatase"/>
</dbReference>
<dbReference type="AlphaFoldDB" id="A0AAD8H7G6"/>
<dbReference type="PANTHER" id="PTHR23227">
    <property type="entry name" value="BUCENTAUR RELATED"/>
    <property type="match status" value="1"/>
</dbReference>
<dbReference type="Proteomes" id="UP001237642">
    <property type="component" value="Unassembled WGS sequence"/>
</dbReference>
<evidence type="ECO:0000313" key="3">
    <source>
        <dbReference type="Proteomes" id="UP001237642"/>
    </source>
</evidence>
<name>A0AAD8H7G6_9APIA</name>
<evidence type="ECO:0000259" key="1">
    <source>
        <dbReference type="Pfam" id="PF03372"/>
    </source>
</evidence>
<dbReference type="InterPro" id="IPR036691">
    <property type="entry name" value="Endo/exonu/phosph_ase_sf"/>
</dbReference>
<dbReference type="SUPFAM" id="SSF56219">
    <property type="entry name" value="DNase I-like"/>
    <property type="match status" value="1"/>
</dbReference>
<reference evidence="2" key="2">
    <citation type="submission" date="2023-05" db="EMBL/GenBank/DDBJ databases">
        <authorList>
            <person name="Schelkunov M.I."/>
        </authorList>
    </citation>
    <scope>NUCLEOTIDE SEQUENCE</scope>
    <source>
        <strain evidence="2">Hsosn_3</strain>
        <tissue evidence="2">Leaf</tissue>
    </source>
</reference>
<organism evidence="2 3">
    <name type="scientific">Heracleum sosnowskyi</name>
    <dbReference type="NCBI Taxonomy" id="360622"/>
    <lineage>
        <taxon>Eukaryota</taxon>
        <taxon>Viridiplantae</taxon>
        <taxon>Streptophyta</taxon>
        <taxon>Embryophyta</taxon>
        <taxon>Tracheophyta</taxon>
        <taxon>Spermatophyta</taxon>
        <taxon>Magnoliopsida</taxon>
        <taxon>eudicotyledons</taxon>
        <taxon>Gunneridae</taxon>
        <taxon>Pentapetalae</taxon>
        <taxon>asterids</taxon>
        <taxon>campanulids</taxon>
        <taxon>Apiales</taxon>
        <taxon>Apiaceae</taxon>
        <taxon>Apioideae</taxon>
        <taxon>apioid superclade</taxon>
        <taxon>Tordylieae</taxon>
        <taxon>Tordyliinae</taxon>
        <taxon>Heracleum</taxon>
    </lineage>
</organism>
<dbReference type="Pfam" id="PF03372">
    <property type="entry name" value="Exo_endo_phos"/>
    <property type="match status" value="1"/>
</dbReference>
<gene>
    <name evidence="2" type="ORF">POM88_046265</name>
</gene>
<feature type="domain" description="Endonuclease/exonuclease/phosphatase" evidence="1">
    <location>
        <begin position="29"/>
        <end position="165"/>
    </location>
</feature>
<protein>
    <submittedName>
        <fullName evidence="2">Craniofacial development protein 2-like</fullName>
    </submittedName>
</protein>
<evidence type="ECO:0000313" key="2">
    <source>
        <dbReference type="EMBL" id="KAK1361791.1"/>
    </source>
</evidence>
<keyword evidence="3" id="KW-1185">Reference proteome</keyword>
<dbReference type="GO" id="GO:0003824">
    <property type="term" value="F:catalytic activity"/>
    <property type="evidence" value="ECO:0007669"/>
    <property type="project" value="InterPro"/>
</dbReference>
<comment type="caution">
    <text evidence="2">The sequence shown here is derived from an EMBL/GenBank/DDBJ whole genome shotgun (WGS) entry which is preliminary data.</text>
</comment>